<dbReference type="EMBL" id="JACHNH010000001">
    <property type="protein sequence ID" value="MBB4760533.1"/>
    <property type="molecule type" value="Genomic_DNA"/>
</dbReference>
<keyword evidence="3" id="KW-1185">Reference proteome</keyword>
<sequence length="244" mass="25961">MATQMFSRKRGGPKHVRPDDAPQSAALAKSMGDGPPPEFGPYDSSQAPDGVQRLDLGSLLIPAVEGVEVRVQANPDGGIEQIVLVHGDSALQLGVFAAPRSEGIWDEVRAEIATAMKSDGAAPQEFDGPYGVELAARVETPEGPADVRFVGVDGPRWMVRALFQGQAAAQPSAEGVLGECLRGLVVVRDEEARPVREALPLRLPREMAEQAEAQHAGHDHAAHDHDHAGHDHALPPQTNGRHAH</sequence>
<dbReference type="AlphaFoldDB" id="A0A7W7HTQ0"/>
<evidence type="ECO:0000256" key="1">
    <source>
        <dbReference type="SAM" id="MobiDB-lite"/>
    </source>
</evidence>
<dbReference type="InterPro" id="IPR022183">
    <property type="entry name" value="DUF3710"/>
</dbReference>
<gene>
    <name evidence="2" type="ORF">BJ971_001089</name>
</gene>
<dbReference type="Pfam" id="PF12502">
    <property type="entry name" value="DUF3710"/>
    <property type="match status" value="1"/>
</dbReference>
<reference evidence="2 3" key="1">
    <citation type="submission" date="2020-08" db="EMBL/GenBank/DDBJ databases">
        <title>Sequencing the genomes of 1000 actinobacteria strains.</title>
        <authorList>
            <person name="Klenk H.-P."/>
        </authorList>
    </citation>
    <scope>NUCLEOTIDE SEQUENCE [LARGE SCALE GENOMIC DNA]</scope>
    <source>
        <strain evidence="2 3">DSM 43149</strain>
    </source>
</reference>
<dbReference type="Proteomes" id="UP000578112">
    <property type="component" value="Unassembled WGS sequence"/>
</dbReference>
<name>A0A7W7HTQ0_9ACTN</name>
<comment type="caution">
    <text evidence="2">The sequence shown here is derived from an EMBL/GenBank/DDBJ whole genome shotgun (WGS) entry which is preliminary data.</text>
</comment>
<evidence type="ECO:0000313" key="3">
    <source>
        <dbReference type="Proteomes" id="UP000578112"/>
    </source>
</evidence>
<evidence type="ECO:0008006" key="4">
    <source>
        <dbReference type="Google" id="ProtNLM"/>
    </source>
</evidence>
<feature type="compositionally biased region" description="Basic and acidic residues" evidence="1">
    <location>
        <begin position="215"/>
        <end position="233"/>
    </location>
</feature>
<proteinExistence type="predicted"/>
<accession>A0A7W7HTQ0</accession>
<organism evidence="2 3">
    <name type="scientific">Actinoplanes digitatis</name>
    <dbReference type="NCBI Taxonomy" id="1868"/>
    <lineage>
        <taxon>Bacteria</taxon>
        <taxon>Bacillati</taxon>
        <taxon>Actinomycetota</taxon>
        <taxon>Actinomycetes</taxon>
        <taxon>Micromonosporales</taxon>
        <taxon>Micromonosporaceae</taxon>
        <taxon>Actinoplanes</taxon>
    </lineage>
</organism>
<evidence type="ECO:0000313" key="2">
    <source>
        <dbReference type="EMBL" id="MBB4760533.1"/>
    </source>
</evidence>
<protein>
    <recommendedName>
        <fullName evidence="4">DUF3710 domain-containing protein</fullName>
    </recommendedName>
</protein>
<feature type="region of interest" description="Disordered" evidence="1">
    <location>
        <begin position="1"/>
        <end position="48"/>
    </location>
</feature>
<feature type="region of interest" description="Disordered" evidence="1">
    <location>
        <begin position="209"/>
        <end position="244"/>
    </location>
</feature>